<sequence>MSNIRLVSFSDQSKQKQKVTTSSRRNYESQVMAYGSYNLIEFVINSICCVECVNEEDQALISEMCDCLEHAADMLKAHLGVLAGHKVPAEKREKLIGFIKRWEECAIKNGDASPTTKA</sequence>
<proteinExistence type="predicted"/>
<dbReference type="EMBL" id="JANLFC010000106">
    <property type="protein sequence ID" value="MCR4451115.1"/>
    <property type="molecule type" value="Genomic_DNA"/>
</dbReference>
<gene>
    <name evidence="1" type="ORF">NS965_22260</name>
</gene>
<dbReference type="Proteomes" id="UP001204061">
    <property type="component" value="Unassembled WGS sequence"/>
</dbReference>
<reference evidence="1" key="1">
    <citation type="submission" date="2022-08" db="EMBL/GenBank/DDBJ databases">
        <title>A global survey of hypervirulent Aeromonas hydrophila identified this emerging pathogen in farmed fish in the lower Mekong River basin.</title>
        <authorList>
            <person name="Xu T."/>
            <person name="Rasmussen-Ivey C.R."/>
            <person name="Moen F.S."/>
            <person name="Fernandez Bravo A."/>
            <person name="Lamy B."/>
            <person name="Beaz-Hidalgo R."/>
            <person name="Khan C.D."/>
            <person name="Castro Escarpulli G."/>
            <person name="Yasin I.S.M."/>
            <person name="Figueras M.J."/>
            <person name="Azzam Sayuti M."/>
            <person name="Karim M.M."/>
            <person name="Alam K.M."/>
            <person name="Le T.T.T."/>
            <person name="Thao N.H.P."/>
            <person name="Addo S."/>
            <person name="Duodu S."/>
            <person name="Ali S."/>
            <person name="Mey S."/>
            <person name="Somony T."/>
            <person name="Liles M.R."/>
        </authorList>
    </citation>
    <scope>NUCLEOTIDE SEQUENCE</scope>
    <source>
        <strain evidence="1">0.14</strain>
    </source>
</reference>
<dbReference type="AlphaFoldDB" id="A0AAW5ML06"/>
<dbReference type="RefSeq" id="WP_148610642.1">
    <property type="nucleotide sequence ID" value="NZ_JAMXHX010000001.1"/>
</dbReference>
<comment type="caution">
    <text evidence="1">The sequence shown here is derived from an EMBL/GenBank/DDBJ whole genome shotgun (WGS) entry which is preliminary data.</text>
</comment>
<evidence type="ECO:0000313" key="2">
    <source>
        <dbReference type="Proteomes" id="UP001204061"/>
    </source>
</evidence>
<accession>A0AAW5ML06</accession>
<protein>
    <submittedName>
        <fullName evidence="1">Uncharacterized protein</fullName>
    </submittedName>
</protein>
<evidence type="ECO:0000313" key="1">
    <source>
        <dbReference type="EMBL" id="MCR4451115.1"/>
    </source>
</evidence>
<name>A0AAW5ML06_AERVE</name>
<organism evidence="1 2">
    <name type="scientific">Aeromonas veronii</name>
    <dbReference type="NCBI Taxonomy" id="654"/>
    <lineage>
        <taxon>Bacteria</taxon>
        <taxon>Pseudomonadati</taxon>
        <taxon>Pseudomonadota</taxon>
        <taxon>Gammaproteobacteria</taxon>
        <taxon>Aeromonadales</taxon>
        <taxon>Aeromonadaceae</taxon>
        <taxon>Aeromonas</taxon>
    </lineage>
</organism>